<dbReference type="Proteomes" id="UP000275267">
    <property type="component" value="Unassembled WGS sequence"/>
</dbReference>
<evidence type="ECO:0008006" key="4">
    <source>
        <dbReference type="Google" id="ProtNLM"/>
    </source>
</evidence>
<dbReference type="OrthoDB" id="674642at2759"/>
<gene>
    <name evidence="2" type="ORF">C2845_PM08G03050</name>
</gene>
<dbReference type="AlphaFoldDB" id="A0A3L6R1V9"/>
<dbReference type="PANTHER" id="PTHR47150">
    <property type="entry name" value="OS12G0169200 PROTEIN"/>
    <property type="match status" value="1"/>
</dbReference>
<dbReference type="InterPro" id="IPR006912">
    <property type="entry name" value="Harbinger_derived_prot"/>
</dbReference>
<feature type="region of interest" description="Disordered" evidence="1">
    <location>
        <begin position="1"/>
        <end position="27"/>
    </location>
</feature>
<comment type="caution">
    <text evidence="2">The sequence shown here is derived from an EMBL/GenBank/DDBJ whole genome shotgun (WGS) entry which is preliminary data.</text>
</comment>
<dbReference type="Pfam" id="PF04827">
    <property type="entry name" value="Plant_tran"/>
    <property type="match status" value="1"/>
</dbReference>
<name>A0A3L6R1V9_PANMI</name>
<protein>
    <recommendedName>
        <fullName evidence="4">Nuclease HARBI1</fullName>
    </recommendedName>
</protein>
<evidence type="ECO:0000313" key="2">
    <source>
        <dbReference type="EMBL" id="RLM92968.1"/>
    </source>
</evidence>
<organism evidence="2 3">
    <name type="scientific">Panicum miliaceum</name>
    <name type="common">Proso millet</name>
    <name type="synonym">Broomcorn millet</name>
    <dbReference type="NCBI Taxonomy" id="4540"/>
    <lineage>
        <taxon>Eukaryota</taxon>
        <taxon>Viridiplantae</taxon>
        <taxon>Streptophyta</taxon>
        <taxon>Embryophyta</taxon>
        <taxon>Tracheophyta</taxon>
        <taxon>Spermatophyta</taxon>
        <taxon>Magnoliopsida</taxon>
        <taxon>Liliopsida</taxon>
        <taxon>Poales</taxon>
        <taxon>Poaceae</taxon>
        <taxon>PACMAD clade</taxon>
        <taxon>Panicoideae</taxon>
        <taxon>Panicodae</taxon>
        <taxon>Paniceae</taxon>
        <taxon>Panicinae</taxon>
        <taxon>Panicum</taxon>
        <taxon>Panicum sect. Panicum</taxon>
    </lineage>
</organism>
<reference evidence="3" key="1">
    <citation type="journal article" date="2019" name="Nat. Commun.">
        <title>The genome of broomcorn millet.</title>
        <authorList>
            <person name="Zou C."/>
            <person name="Miki D."/>
            <person name="Li D."/>
            <person name="Tang Q."/>
            <person name="Xiao L."/>
            <person name="Rajput S."/>
            <person name="Deng P."/>
            <person name="Jia W."/>
            <person name="Huang R."/>
            <person name="Zhang M."/>
            <person name="Sun Y."/>
            <person name="Hu J."/>
            <person name="Fu X."/>
            <person name="Schnable P.S."/>
            <person name="Li F."/>
            <person name="Zhang H."/>
            <person name="Feng B."/>
            <person name="Zhu X."/>
            <person name="Liu R."/>
            <person name="Schnable J.C."/>
            <person name="Zhu J.-K."/>
            <person name="Zhang H."/>
        </authorList>
    </citation>
    <scope>NUCLEOTIDE SEQUENCE [LARGE SCALE GENOMIC DNA]</scope>
</reference>
<dbReference type="EMBL" id="PQIB02000010">
    <property type="protein sequence ID" value="RLM92968.1"/>
    <property type="molecule type" value="Genomic_DNA"/>
</dbReference>
<keyword evidence="3" id="KW-1185">Reference proteome</keyword>
<proteinExistence type="predicted"/>
<sequence length="193" mass="22446">MLLDMERNKRRKHGGSSTGRESIHRQRQEGHPRFMAEYFDPNPVYPPRLFRRRFRMSLGLFRRIAAAIENHDGYFRQKRNAAGDLGLSPYQKITAALRMITYGVPADFLDDCLAMAESTIIESLRHFVKAVIQFFGPEYLRAPNEHDTVRLLAMNKARGFSGMLGSIDCMHWRWKNCPTVWHGQFTGHAYHHP</sequence>
<dbReference type="PANTHER" id="PTHR47150:SF7">
    <property type="entry name" value="NUCLEASE"/>
    <property type="match status" value="1"/>
</dbReference>
<accession>A0A3L6R1V9</accession>
<evidence type="ECO:0000256" key="1">
    <source>
        <dbReference type="SAM" id="MobiDB-lite"/>
    </source>
</evidence>
<evidence type="ECO:0000313" key="3">
    <source>
        <dbReference type="Proteomes" id="UP000275267"/>
    </source>
</evidence>
<dbReference type="STRING" id="4540.A0A3L6R1V9"/>